<dbReference type="PANTHER" id="PTHR21359:SF1">
    <property type="entry name" value="DUF5577 DOMAIN-CONTAINING PROTEIN"/>
    <property type="match status" value="1"/>
</dbReference>
<keyword evidence="3" id="KW-1185">Reference proteome</keyword>
<organism evidence="2 3">
    <name type="scientific">Amphimedon queenslandica</name>
    <name type="common">Sponge</name>
    <dbReference type="NCBI Taxonomy" id="400682"/>
    <lineage>
        <taxon>Eukaryota</taxon>
        <taxon>Metazoa</taxon>
        <taxon>Porifera</taxon>
        <taxon>Demospongiae</taxon>
        <taxon>Heteroscleromorpha</taxon>
        <taxon>Haplosclerida</taxon>
        <taxon>Niphatidae</taxon>
        <taxon>Amphimedon</taxon>
    </lineage>
</organism>
<dbReference type="PANTHER" id="PTHR21359">
    <property type="entry name" value="DUF5577 DOMAIN-CONTAINING PROTEIN"/>
    <property type="match status" value="1"/>
</dbReference>
<dbReference type="InterPro" id="IPR013761">
    <property type="entry name" value="SAM/pointed_sf"/>
</dbReference>
<reference evidence="2" key="2">
    <citation type="submission" date="2024-06" db="UniProtKB">
        <authorList>
            <consortium name="EnsemblMetazoa"/>
        </authorList>
    </citation>
    <scope>IDENTIFICATION</scope>
</reference>
<dbReference type="Gene3D" id="1.10.150.50">
    <property type="entry name" value="Transcription Factor, Ets-1"/>
    <property type="match status" value="1"/>
</dbReference>
<dbReference type="InterPro" id="IPR039161">
    <property type="entry name" value="C19orf47-like"/>
</dbReference>
<evidence type="ECO:0000259" key="1">
    <source>
        <dbReference type="PROSITE" id="PS50105"/>
    </source>
</evidence>
<dbReference type="SUPFAM" id="SSF47769">
    <property type="entry name" value="SAM/Pointed domain"/>
    <property type="match status" value="1"/>
</dbReference>
<sequence length="351" mass="38733">MSSWLPFFKDAGIPSPLAEKYSSLFEDNRITREMLSDLNKDILHDVGIVVVGDIIAILKYAKKIHLQAQESPSTMNYQSKKPNKVIPAVTVTSTASPALEQDTVEISSEMKISTANLPGKDDEVVEKKFEVGTLHSDRMLIHEETDPLIHEEYTTSAYEDRMKRKATQPSPFKVAQNDSFNKPTNRIVFSSLRGGLEENSSGSGIQRSKRFLEAAGCFHNPTADVRSSIFSRLEIPASVRDRPFEKTSVKSRLGKRVDEEQLLSSGSFKTARLYSDANVGESASTIHSRLGEREELTSSGSDICTPTMVADTFSKHSDVHARLKKGGMTVLGTKGPLGKRLGEHAVFTRLG</sequence>
<dbReference type="KEGG" id="aqu:100633940"/>
<protein>
    <recommendedName>
        <fullName evidence="1">SAM domain-containing protein</fullName>
    </recommendedName>
</protein>
<feature type="domain" description="SAM" evidence="1">
    <location>
        <begin position="1"/>
        <end position="67"/>
    </location>
</feature>
<proteinExistence type="predicted"/>
<gene>
    <name evidence="2" type="primary">100633940</name>
</gene>
<reference evidence="3" key="1">
    <citation type="journal article" date="2010" name="Nature">
        <title>The Amphimedon queenslandica genome and the evolution of animal complexity.</title>
        <authorList>
            <person name="Srivastava M."/>
            <person name="Simakov O."/>
            <person name="Chapman J."/>
            <person name="Fahey B."/>
            <person name="Gauthier M.E."/>
            <person name="Mitros T."/>
            <person name="Richards G.S."/>
            <person name="Conaco C."/>
            <person name="Dacre M."/>
            <person name="Hellsten U."/>
            <person name="Larroux C."/>
            <person name="Putnam N.H."/>
            <person name="Stanke M."/>
            <person name="Adamska M."/>
            <person name="Darling A."/>
            <person name="Degnan S.M."/>
            <person name="Oakley T.H."/>
            <person name="Plachetzki D.C."/>
            <person name="Zhai Y."/>
            <person name="Adamski M."/>
            <person name="Calcino A."/>
            <person name="Cummins S.F."/>
            <person name="Goodstein D.M."/>
            <person name="Harris C."/>
            <person name="Jackson D.J."/>
            <person name="Leys S.P."/>
            <person name="Shu S."/>
            <person name="Woodcroft B.J."/>
            <person name="Vervoort M."/>
            <person name="Kosik K.S."/>
            <person name="Manning G."/>
            <person name="Degnan B.M."/>
            <person name="Rokhsar D.S."/>
        </authorList>
    </citation>
    <scope>NUCLEOTIDE SEQUENCE [LARGE SCALE GENOMIC DNA]</scope>
</reference>
<dbReference type="GO" id="GO:0005634">
    <property type="term" value="C:nucleus"/>
    <property type="evidence" value="ECO:0007669"/>
    <property type="project" value="TreeGrafter"/>
</dbReference>
<name>A0AAN0JAC6_AMPQE</name>
<accession>A0AAN0JAC6</accession>
<evidence type="ECO:0000313" key="2">
    <source>
        <dbReference type="EnsemblMetazoa" id="XP_019853712.1"/>
    </source>
</evidence>
<dbReference type="Proteomes" id="UP000007879">
    <property type="component" value="Unassembled WGS sequence"/>
</dbReference>
<dbReference type="AlphaFoldDB" id="A0AAN0JAC6"/>
<dbReference type="Pfam" id="PF18017">
    <property type="entry name" value="SAM_4"/>
    <property type="match status" value="1"/>
</dbReference>
<dbReference type="EnsemblMetazoa" id="XM_019998153.1">
    <property type="protein sequence ID" value="XP_019853712.1"/>
    <property type="gene ID" value="LOC100633940"/>
</dbReference>
<dbReference type="CDD" id="cd09531">
    <property type="entry name" value="SAM_CS047"/>
    <property type="match status" value="1"/>
</dbReference>
<dbReference type="PROSITE" id="PS50105">
    <property type="entry name" value="SAM_DOMAIN"/>
    <property type="match status" value="1"/>
</dbReference>
<dbReference type="InterPro" id="IPR040772">
    <property type="entry name" value="C19orf47_SAM"/>
</dbReference>
<dbReference type="InterPro" id="IPR001660">
    <property type="entry name" value="SAM"/>
</dbReference>
<evidence type="ECO:0000313" key="3">
    <source>
        <dbReference type="Proteomes" id="UP000007879"/>
    </source>
</evidence>